<evidence type="ECO:0000313" key="5">
    <source>
        <dbReference type="Proteomes" id="UP000485880"/>
    </source>
</evidence>
<dbReference type="AlphaFoldDB" id="A0A4V6IN35"/>
<organism evidence="2 4">
    <name type="scientific">Methylocella tundrae</name>
    <dbReference type="NCBI Taxonomy" id="227605"/>
    <lineage>
        <taxon>Bacteria</taxon>
        <taxon>Pseudomonadati</taxon>
        <taxon>Pseudomonadota</taxon>
        <taxon>Alphaproteobacteria</taxon>
        <taxon>Hyphomicrobiales</taxon>
        <taxon>Beijerinckiaceae</taxon>
        <taxon>Methylocella</taxon>
    </lineage>
</organism>
<keyword evidence="5" id="KW-1185">Reference proteome</keyword>
<reference evidence="3 5" key="2">
    <citation type="submission" date="2019-05" db="EMBL/GenBank/DDBJ databases">
        <authorList>
            <person name="Farhan Ul Haque M."/>
        </authorList>
    </citation>
    <scope>NUCLEOTIDE SEQUENCE [LARGE SCALE GENOMIC DNA]</scope>
    <source>
        <strain evidence="3">2</strain>
    </source>
</reference>
<keyword evidence="1" id="KW-0732">Signal</keyword>
<gene>
    <name evidence="3" type="ORF">MPC4_20145</name>
    <name evidence="2" type="ORF">MTUNDRAET4_4183</name>
</gene>
<dbReference type="Proteomes" id="UP000294360">
    <property type="component" value="Chromosome"/>
</dbReference>
<evidence type="ECO:0008006" key="6">
    <source>
        <dbReference type="Google" id="ProtNLM"/>
    </source>
</evidence>
<feature type="chain" id="PRO_5044610208" description="Cysteine rich repeat-containing protein" evidence="1">
    <location>
        <begin position="17"/>
        <end position="77"/>
    </location>
</feature>
<evidence type="ECO:0000313" key="4">
    <source>
        <dbReference type="Proteomes" id="UP000294360"/>
    </source>
</evidence>
<dbReference type="EMBL" id="CABFMQ020000076">
    <property type="protein sequence ID" value="VTZ49935.1"/>
    <property type="molecule type" value="Genomic_DNA"/>
</dbReference>
<dbReference type="Proteomes" id="UP000485880">
    <property type="component" value="Unassembled WGS sequence"/>
</dbReference>
<reference evidence="2 4" key="1">
    <citation type="submission" date="2019-03" db="EMBL/GenBank/DDBJ databases">
        <authorList>
            <person name="Kox A.R. M."/>
        </authorList>
    </citation>
    <scope>NUCLEOTIDE SEQUENCE [LARGE SCALE GENOMIC DNA]</scope>
    <source>
        <strain evidence="2">MTUNDRAET4 annotated genome</strain>
    </source>
</reference>
<evidence type="ECO:0000313" key="2">
    <source>
        <dbReference type="EMBL" id="VFU11064.1"/>
    </source>
</evidence>
<sequence>MLAAALVLSGAMTAAAWCQGLSEQQEAADCQGDALRLCGPYIPDHAKIHACLVTYKVYLSPACRSIIAPAKHRKHSY</sequence>
<protein>
    <recommendedName>
        <fullName evidence="6">Cysteine rich repeat-containing protein</fullName>
    </recommendedName>
</protein>
<dbReference type="KEGG" id="mtun:MTUNDRAET4_4183"/>
<feature type="signal peptide" evidence="1">
    <location>
        <begin position="1"/>
        <end position="16"/>
    </location>
</feature>
<dbReference type="EMBL" id="LR536450">
    <property type="protein sequence ID" value="VFU11064.1"/>
    <property type="molecule type" value="Genomic_DNA"/>
</dbReference>
<proteinExistence type="predicted"/>
<evidence type="ECO:0000313" key="3">
    <source>
        <dbReference type="EMBL" id="VTZ49935.1"/>
    </source>
</evidence>
<name>A0A4V6IN35_METTU</name>
<accession>A0A4V6IN35</accession>
<evidence type="ECO:0000256" key="1">
    <source>
        <dbReference type="SAM" id="SignalP"/>
    </source>
</evidence>